<dbReference type="Gene3D" id="3.30.565.10">
    <property type="entry name" value="Histidine kinase-like ATPase, C-terminal domain"/>
    <property type="match status" value="1"/>
</dbReference>
<reference evidence="14" key="1">
    <citation type="submission" date="2020-12" db="EMBL/GenBank/DDBJ databases">
        <title>Desulfobium dissulfuricans gen. nov., sp. nov., a novel mesophilic, sulfate-reducing bacterium isolated from a deep-sea hydrothermal vent.</title>
        <authorList>
            <person name="Hashimoto Y."/>
            <person name="Tame A."/>
            <person name="Sawayama S."/>
            <person name="Miyazaki J."/>
            <person name="Takai K."/>
            <person name="Nakagawa S."/>
        </authorList>
    </citation>
    <scope>NUCLEOTIDE SEQUENCE</scope>
    <source>
        <strain evidence="14">GF1</strain>
    </source>
</reference>
<evidence type="ECO:0000259" key="13">
    <source>
        <dbReference type="PROSITE" id="PS50110"/>
    </source>
</evidence>
<dbReference type="InterPro" id="IPR003661">
    <property type="entry name" value="HisK_dim/P_dom"/>
</dbReference>
<keyword evidence="10" id="KW-0175">Coiled coil</keyword>
<evidence type="ECO:0000256" key="8">
    <source>
        <dbReference type="ARBA" id="ARBA00023012"/>
    </source>
</evidence>
<dbReference type="CDD" id="cd00082">
    <property type="entry name" value="HisKA"/>
    <property type="match status" value="1"/>
</dbReference>
<dbReference type="Pfam" id="PF00072">
    <property type="entry name" value="Response_reg"/>
    <property type="match status" value="1"/>
</dbReference>
<evidence type="ECO:0000256" key="6">
    <source>
        <dbReference type="ARBA" id="ARBA00022777"/>
    </source>
</evidence>
<dbReference type="Pfam" id="PF02518">
    <property type="entry name" value="HATPase_c"/>
    <property type="match status" value="1"/>
</dbReference>
<dbReference type="PANTHER" id="PTHR43065">
    <property type="entry name" value="SENSOR HISTIDINE KINASE"/>
    <property type="match status" value="1"/>
</dbReference>
<evidence type="ECO:0000256" key="7">
    <source>
        <dbReference type="ARBA" id="ARBA00022840"/>
    </source>
</evidence>
<protein>
    <recommendedName>
        <fullName evidence="2">histidine kinase</fullName>
        <ecNumber evidence="2">2.7.13.3</ecNumber>
    </recommendedName>
</protein>
<feature type="transmembrane region" description="Helical" evidence="11">
    <location>
        <begin position="48"/>
        <end position="68"/>
    </location>
</feature>
<dbReference type="InterPro" id="IPR011006">
    <property type="entry name" value="CheY-like_superfamily"/>
</dbReference>
<dbReference type="InterPro" id="IPR036097">
    <property type="entry name" value="HisK_dim/P_sf"/>
</dbReference>
<dbReference type="SUPFAM" id="SSF47384">
    <property type="entry name" value="Homodimeric domain of signal transducing histidine kinase"/>
    <property type="match status" value="1"/>
</dbReference>
<evidence type="ECO:0000256" key="1">
    <source>
        <dbReference type="ARBA" id="ARBA00000085"/>
    </source>
</evidence>
<dbReference type="Pfam" id="PF00512">
    <property type="entry name" value="HisKA"/>
    <property type="match status" value="1"/>
</dbReference>
<sequence>MRFLIYSGLREHHESESRRRIFLLNTFLILGIILLLVLGAVALVQDAVALGLADFVMAVVYTGLFLYLRQTGNEPLVSRVGVTIVGIFFSYLFFIGGVHTTAFMWLYTFPLFSLYLLGLRQGILATSLLFCYCCGFLTFDLLSDLVNVYTRDFAIRFIPSFLLVSVLAFLVEHSRSGAWDAMLEKQRVLSDTVDQLRRKEAELEEIRDQLEIRVALRTDELERANAHLRIEIEERKWAEEERMRLEAELLRAKQMELLGRLAGGVAHDLNNVLSGIVSYPDLLLLELPPESEMRVPLQNIKRAGERAAAIVQDLLTLARRGISVKEQVQLNEIVRSYLQSPEFIALKQEYPKVRVETRLAGDLQTVIGSPLHLEKAVMNLLVNAFEAIEQEGTVVVTTENRWLDSSRQGYDTIIPGNYVVLTVTDTGVGISRENLEKIFEPFYTSKIMGRSGTGLGMTVVWGTVKDHGGYLDVESVRGRGTAIAVFLPAAEAGEREQAREAGGARRIEHGSGERILLVDDAPEQRSLGNSILTTLGYRVETVASGEEAVAALQGGMEVDLVLLDMIMEPGMDGLDTYRKIRQLHPDQKVIIVSGYSETDRVREALELGVRSYLKKPYTLEEIAGAIGRELDG</sequence>
<keyword evidence="15" id="KW-1185">Reference proteome</keyword>
<keyword evidence="5" id="KW-0547">Nucleotide-binding</keyword>
<evidence type="ECO:0000256" key="11">
    <source>
        <dbReference type="SAM" id="Phobius"/>
    </source>
</evidence>
<feature type="transmembrane region" description="Helical" evidence="11">
    <location>
        <begin position="80"/>
        <end position="107"/>
    </location>
</feature>
<dbReference type="GO" id="GO:0005524">
    <property type="term" value="F:ATP binding"/>
    <property type="evidence" value="ECO:0007669"/>
    <property type="project" value="UniProtKB-KW"/>
</dbReference>
<evidence type="ECO:0000256" key="5">
    <source>
        <dbReference type="ARBA" id="ARBA00022741"/>
    </source>
</evidence>
<dbReference type="EC" id="2.7.13.3" evidence="2"/>
<evidence type="ECO:0000313" key="15">
    <source>
        <dbReference type="Proteomes" id="UP001063350"/>
    </source>
</evidence>
<dbReference type="PROSITE" id="PS50109">
    <property type="entry name" value="HIS_KIN"/>
    <property type="match status" value="1"/>
</dbReference>
<evidence type="ECO:0000256" key="4">
    <source>
        <dbReference type="ARBA" id="ARBA00022679"/>
    </source>
</evidence>
<organism evidence="14 15">
    <name type="scientific">Desulfolithobacter dissulfuricans</name>
    <dbReference type="NCBI Taxonomy" id="2795293"/>
    <lineage>
        <taxon>Bacteria</taxon>
        <taxon>Pseudomonadati</taxon>
        <taxon>Thermodesulfobacteriota</taxon>
        <taxon>Desulfobulbia</taxon>
        <taxon>Desulfobulbales</taxon>
        <taxon>Desulfobulbaceae</taxon>
        <taxon>Desulfolithobacter</taxon>
    </lineage>
</organism>
<keyword evidence="11" id="KW-0812">Transmembrane</keyword>
<dbReference type="PANTHER" id="PTHR43065:SF46">
    <property type="entry name" value="C4-DICARBOXYLATE TRANSPORT SENSOR PROTEIN DCTB"/>
    <property type="match status" value="1"/>
</dbReference>
<dbReference type="KEGG" id="ddu:GF1_29120"/>
<keyword evidence="7" id="KW-0067">ATP-binding</keyword>
<dbReference type="SUPFAM" id="SSF55874">
    <property type="entry name" value="ATPase domain of HSP90 chaperone/DNA topoisomerase II/histidine kinase"/>
    <property type="match status" value="1"/>
</dbReference>
<keyword evidence="4" id="KW-0808">Transferase</keyword>
<dbReference type="PRINTS" id="PR00344">
    <property type="entry name" value="BCTRLSENSOR"/>
</dbReference>
<dbReference type="Proteomes" id="UP001063350">
    <property type="component" value="Chromosome"/>
</dbReference>
<dbReference type="InterPro" id="IPR005467">
    <property type="entry name" value="His_kinase_dom"/>
</dbReference>
<dbReference type="InterPro" id="IPR004358">
    <property type="entry name" value="Sig_transdc_His_kin-like_C"/>
</dbReference>
<dbReference type="InterPro" id="IPR001789">
    <property type="entry name" value="Sig_transdc_resp-reg_receiver"/>
</dbReference>
<feature type="coiled-coil region" evidence="10">
    <location>
        <begin position="189"/>
        <end position="255"/>
    </location>
</feature>
<dbReference type="InterPro" id="IPR048435">
    <property type="entry name" value="MASE6"/>
</dbReference>
<name>A0A915UB20_9BACT</name>
<dbReference type="Gene3D" id="3.40.50.2300">
    <property type="match status" value="1"/>
</dbReference>
<feature type="transmembrane region" description="Helical" evidence="11">
    <location>
        <begin position="153"/>
        <end position="171"/>
    </location>
</feature>
<feature type="domain" description="Response regulatory" evidence="13">
    <location>
        <begin position="514"/>
        <end position="630"/>
    </location>
</feature>
<feature type="domain" description="Histidine kinase" evidence="12">
    <location>
        <begin position="264"/>
        <end position="491"/>
    </location>
</feature>
<gene>
    <name evidence="14" type="ORF">GF1_29120</name>
</gene>
<evidence type="ECO:0000256" key="10">
    <source>
        <dbReference type="SAM" id="Coils"/>
    </source>
</evidence>
<evidence type="ECO:0000313" key="14">
    <source>
        <dbReference type="EMBL" id="BCO10536.1"/>
    </source>
</evidence>
<dbReference type="SMART" id="SM00388">
    <property type="entry name" value="HisKA"/>
    <property type="match status" value="1"/>
</dbReference>
<keyword evidence="11" id="KW-0472">Membrane</keyword>
<dbReference type="Gene3D" id="1.10.287.130">
    <property type="match status" value="1"/>
</dbReference>
<evidence type="ECO:0000256" key="9">
    <source>
        <dbReference type="PROSITE-ProRule" id="PRU00169"/>
    </source>
</evidence>
<dbReference type="Pfam" id="PF20966">
    <property type="entry name" value="MASE6"/>
    <property type="match status" value="1"/>
</dbReference>
<keyword evidence="11" id="KW-1133">Transmembrane helix</keyword>
<keyword evidence="6" id="KW-0418">Kinase</keyword>
<feature type="transmembrane region" description="Helical" evidence="11">
    <location>
        <begin position="21"/>
        <end position="42"/>
    </location>
</feature>
<dbReference type="SMART" id="SM00448">
    <property type="entry name" value="REC"/>
    <property type="match status" value="1"/>
</dbReference>
<dbReference type="GO" id="GO:0000155">
    <property type="term" value="F:phosphorelay sensor kinase activity"/>
    <property type="evidence" value="ECO:0007669"/>
    <property type="project" value="InterPro"/>
</dbReference>
<dbReference type="AlphaFoldDB" id="A0A915UB20"/>
<keyword evidence="3 9" id="KW-0597">Phosphoprotein</keyword>
<dbReference type="SMART" id="SM00387">
    <property type="entry name" value="HATPase_c"/>
    <property type="match status" value="1"/>
</dbReference>
<evidence type="ECO:0000256" key="2">
    <source>
        <dbReference type="ARBA" id="ARBA00012438"/>
    </source>
</evidence>
<feature type="modified residue" description="4-aspartylphosphate" evidence="9">
    <location>
        <position position="564"/>
    </location>
</feature>
<dbReference type="InterPro" id="IPR003594">
    <property type="entry name" value="HATPase_dom"/>
</dbReference>
<comment type="catalytic activity">
    <reaction evidence="1">
        <text>ATP + protein L-histidine = ADP + protein N-phospho-L-histidine.</text>
        <dbReference type="EC" id="2.7.13.3"/>
    </reaction>
</comment>
<dbReference type="EMBL" id="AP024233">
    <property type="protein sequence ID" value="BCO10536.1"/>
    <property type="molecule type" value="Genomic_DNA"/>
</dbReference>
<dbReference type="InterPro" id="IPR036890">
    <property type="entry name" value="HATPase_C_sf"/>
</dbReference>
<proteinExistence type="predicted"/>
<evidence type="ECO:0000259" key="12">
    <source>
        <dbReference type="PROSITE" id="PS50109"/>
    </source>
</evidence>
<dbReference type="SUPFAM" id="SSF52172">
    <property type="entry name" value="CheY-like"/>
    <property type="match status" value="1"/>
</dbReference>
<dbReference type="CDD" id="cd00156">
    <property type="entry name" value="REC"/>
    <property type="match status" value="1"/>
</dbReference>
<evidence type="ECO:0000256" key="3">
    <source>
        <dbReference type="ARBA" id="ARBA00022553"/>
    </source>
</evidence>
<accession>A0A915UB20</accession>
<keyword evidence="8" id="KW-0902">Two-component regulatory system</keyword>
<feature type="transmembrane region" description="Helical" evidence="11">
    <location>
        <begin position="119"/>
        <end position="141"/>
    </location>
</feature>
<dbReference type="RefSeq" id="WP_267927261.1">
    <property type="nucleotide sequence ID" value="NZ_AP024233.1"/>
</dbReference>
<dbReference type="PROSITE" id="PS50110">
    <property type="entry name" value="RESPONSE_REGULATORY"/>
    <property type="match status" value="1"/>
</dbReference>